<dbReference type="EMBL" id="AKPJ01000001">
    <property type="protein sequence ID" value="EJB99436.1"/>
    <property type="molecule type" value="Genomic_DNA"/>
</dbReference>
<feature type="transmembrane region" description="Helical" evidence="1">
    <location>
        <begin position="6"/>
        <end position="24"/>
    </location>
</feature>
<evidence type="ECO:0000313" key="3">
    <source>
        <dbReference type="Proteomes" id="UP000004326"/>
    </source>
</evidence>
<organism evidence="2 3">
    <name type="scientific">Helicobacter pylori Hp P-2</name>
    <dbReference type="NCBI Taxonomy" id="992073"/>
    <lineage>
        <taxon>Bacteria</taxon>
        <taxon>Pseudomonadati</taxon>
        <taxon>Campylobacterota</taxon>
        <taxon>Epsilonproteobacteria</taxon>
        <taxon>Campylobacterales</taxon>
        <taxon>Helicobacteraceae</taxon>
        <taxon>Helicobacter</taxon>
    </lineage>
</organism>
<keyword evidence="1" id="KW-0812">Transmembrane</keyword>
<evidence type="ECO:0000256" key="1">
    <source>
        <dbReference type="SAM" id="Phobius"/>
    </source>
</evidence>
<name>I9W0B3_HELPX</name>
<comment type="caution">
    <text evidence="2">The sequence shown here is derived from an EMBL/GenBank/DDBJ whole genome shotgun (WGS) entry which is preliminary data.</text>
</comment>
<keyword evidence="1" id="KW-0472">Membrane</keyword>
<dbReference type="AlphaFoldDB" id="I9W0B3"/>
<dbReference type="PATRIC" id="fig|992073.3.peg.135"/>
<accession>I9W0B3</accession>
<keyword evidence="1" id="KW-1133">Transmembrane helix</keyword>
<dbReference type="Proteomes" id="UP000004326">
    <property type="component" value="Unassembled WGS sequence"/>
</dbReference>
<evidence type="ECO:0000313" key="2">
    <source>
        <dbReference type="EMBL" id="EJB99436.1"/>
    </source>
</evidence>
<sequence>MLFNQTLTYISLFSGAGVGCYGFLGYRNYDRSKFEWRL</sequence>
<gene>
    <name evidence="2" type="ORF">HPHPP2_0141</name>
</gene>
<proteinExistence type="predicted"/>
<protein>
    <submittedName>
        <fullName evidence="2">Putative membrane protein</fullName>
    </submittedName>
</protein>
<reference evidence="2 3" key="1">
    <citation type="journal article" date="2013" name="Pathog. Dis.">
        <title>Genome sequences of 65 Helicobacter pylori strains isolated from asymptomatic individuals and patients with gastric cancer, peptic ulcer disease, or gastritis.</title>
        <authorList>
            <person name="Blanchard T.G."/>
            <person name="Czinn S.J."/>
            <person name="Correa P."/>
            <person name="Nakazawa T."/>
            <person name="Keelan M."/>
            <person name="Morningstar L."/>
            <person name="Santana-Cruz I."/>
            <person name="Maroo A."/>
            <person name="McCracken C."/>
            <person name="Shefchek K."/>
            <person name="Daugherty S."/>
            <person name="Song Y."/>
            <person name="Fraser C.M."/>
            <person name="Fricke W.F."/>
        </authorList>
    </citation>
    <scope>NUCLEOTIDE SEQUENCE [LARGE SCALE GENOMIC DNA]</scope>
    <source>
        <strain evidence="2 3">Hp P-2</strain>
    </source>
</reference>